<dbReference type="GO" id="GO:0006508">
    <property type="term" value="P:proteolysis"/>
    <property type="evidence" value="ECO:0007669"/>
    <property type="project" value="UniProtKB-KW"/>
</dbReference>
<keyword evidence="10" id="KW-0573">Peptidoglycan synthesis</keyword>
<dbReference type="EMBL" id="WTYE01000001">
    <property type="protein sequence ID" value="MXP32376.1"/>
    <property type="molecule type" value="Genomic_DNA"/>
</dbReference>
<comment type="catalytic activity">
    <reaction evidence="12">
        <text>Preferential cleavage: (Ac)2-L-Lys-D-Ala-|-D-Ala. Also transpeptidation of peptidyl-alanyl moieties that are N-acyl substituents of D-alanine.</text>
        <dbReference type="EC" id="3.4.16.4"/>
    </reaction>
</comment>
<dbReference type="InterPro" id="IPR012907">
    <property type="entry name" value="Peptidase_S11_C"/>
</dbReference>
<dbReference type="Pfam" id="PF07943">
    <property type="entry name" value="PBP5_C"/>
    <property type="match status" value="1"/>
</dbReference>
<organism evidence="17 18">
    <name type="scientific">Parerythrobacter jejuensis</name>
    <dbReference type="NCBI Taxonomy" id="795812"/>
    <lineage>
        <taxon>Bacteria</taxon>
        <taxon>Pseudomonadati</taxon>
        <taxon>Pseudomonadota</taxon>
        <taxon>Alphaproteobacteria</taxon>
        <taxon>Sphingomonadales</taxon>
        <taxon>Erythrobacteraceae</taxon>
        <taxon>Parerythrobacter</taxon>
    </lineage>
</organism>
<dbReference type="PRINTS" id="PR00725">
    <property type="entry name" value="DADACBPTASE1"/>
</dbReference>
<dbReference type="SUPFAM" id="SSF69189">
    <property type="entry name" value="Penicillin-binding protein associated domain"/>
    <property type="match status" value="1"/>
</dbReference>
<evidence type="ECO:0000256" key="14">
    <source>
        <dbReference type="PIRSR" id="PIRSR618044-2"/>
    </source>
</evidence>
<protein>
    <recommendedName>
        <fullName evidence="4">serine-type D-Ala-D-Ala carboxypeptidase</fullName>
        <ecNumber evidence="4">3.4.16.4</ecNumber>
    </recommendedName>
</protein>
<dbReference type="UniPathway" id="UPA00219"/>
<comment type="pathway">
    <text evidence="2">Cell wall biogenesis; peptidoglycan biosynthesis.</text>
</comment>
<evidence type="ECO:0000256" key="10">
    <source>
        <dbReference type="ARBA" id="ARBA00022984"/>
    </source>
</evidence>
<dbReference type="Gene3D" id="3.40.710.10">
    <property type="entry name" value="DD-peptidase/beta-lactamase superfamily"/>
    <property type="match status" value="1"/>
</dbReference>
<dbReference type="GO" id="GO:0009252">
    <property type="term" value="P:peptidoglycan biosynthetic process"/>
    <property type="evidence" value="ECO:0007669"/>
    <property type="project" value="UniProtKB-UniPathway"/>
</dbReference>
<evidence type="ECO:0000256" key="1">
    <source>
        <dbReference type="ARBA" id="ARBA00003217"/>
    </source>
</evidence>
<dbReference type="SMART" id="SM00936">
    <property type="entry name" value="PBP5_C"/>
    <property type="match status" value="1"/>
</dbReference>
<dbReference type="GO" id="GO:0009002">
    <property type="term" value="F:serine-type D-Ala-D-Ala carboxypeptidase activity"/>
    <property type="evidence" value="ECO:0007669"/>
    <property type="project" value="UniProtKB-EC"/>
</dbReference>
<keyword evidence="8" id="KW-0378">Hydrolase</keyword>
<dbReference type="InterPro" id="IPR015956">
    <property type="entry name" value="Peniciliin-bd_prot_C_sf"/>
</dbReference>
<reference evidence="17 18" key="1">
    <citation type="submission" date="2019-12" db="EMBL/GenBank/DDBJ databases">
        <title>Genomic-based taxomic classification of the family Erythrobacteraceae.</title>
        <authorList>
            <person name="Xu L."/>
        </authorList>
    </citation>
    <scope>NUCLEOTIDE SEQUENCE [LARGE SCALE GENOMIC DNA]</scope>
    <source>
        <strain evidence="17 18">JCM 16677</strain>
    </source>
</reference>
<name>A0A845AV50_9SPHN</name>
<evidence type="ECO:0000259" key="16">
    <source>
        <dbReference type="SMART" id="SM00936"/>
    </source>
</evidence>
<evidence type="ECO:0000256" key="15">
    <source>
        <dbReference type="RuleBase" id="RU004016"/>
    </source>
</evidence>
<feature type="binding site" evidence="14">
    <location>
        <position position="191"/>
    </location>
    <ligand>
        <name>substrate</name>
    </ligand>
</feature>
<comment type="function">
    <text evidence="1">Removes C-terminal D-alanyl residues from sugar-peptide cell wall precursors.</text>
</comment>
<comment type="similarity">
    <text evidence="3 15">Belongs to the peptidase S11 family.</text>
</comment>
<evidence type="ECO:0000256" key="9">
    <source>
        <dbReference type="ARBA" id="ARBA00022960"/>
    </source>
</evidence>
<keyword evidence="18" id="KW-1185">Reference proteome</keyword>
<evidence type="ECO:0000256" key="2">
    <source>
        <dbReference type="ARBA" id="ARBA00004752"/>
    </source>
</evidence>
<keyword evidence="11" id="KW-0961">Cell wall biogenesis/degradation</keyword>
<dbReference type="InterPro" id="IPR001967">
    <property type="entry name" value="Peptidase_S11_N"/>
</dbReference>
<dbReference type="Proteomes" id="UP000446786">
    <property type="component" value="Unassembled WGS sequence"/>
</dbReference>
<keyword evidence="5 17" id="KW-0121">Carboxypeptidase</keyword>
<feature type="active site" description="Proton acceptor" evidence="13">
    <location>
        <position position="27"/>
    </location>
</feature>
<comment type="caution">
    <text evidence="17">The sequence shown here is derived from an EMBL/GenBank/DDBJ whole genome shotgun (WGS) entry which is preliminary data.</text>
</comment>
<feature type="active site" evidence="13">
    <location>
        <position position="87"/>
    </location>
</feature>
<dbReference type="InterPro" id="IPR012338">
    <property type="entry name" value="Beta-lactam/transpept-like"/>
</dbReference>
<dbReference type="OrthoDB" id="9795979at2"/>
<dbReference type="Gene3D" id="2.60.410.10">
    <property type="entry name" value="D-Ala-D-Ala carboxypeptidase, C-terminal domain"/>
    <property type="match status" value="1"/>
</dbReference>
<evidence type="ECO:0000256" key="8">
    <source>
        <dbReference type="ARBA" id="ARBA00022801"/>
    </source>
</evidence>
<keyword evidence="9" id="KW-0133">Cell shape</keyword>
<dbReference type="EC" id="3.4.16.4" evidence="4"/>
<keyword evidence="7" id="KW-0732">Signal</keyword>
<sequence length="347" mass="36847">MLVDMSSGQTLFAREENRRFVPASITKVMTAFTAFELMEEGVLTPDQVFTFNEAAAEEWYRTGSTMFLEAGQEVSVSDLLMAITTVSANDGSIVLAEGALGSVPEWVARMNANARSLNLQNSFFGTPNGWPDAGRTFTTARDLVTLGQALVLRHPDRFARYFGHRGLRTNGYAQDNHDPISGIVEGADGIKTGFTNQAGFGFLGTAKRGDRRLMMVLAGAGEEPERDAAARALVEWGFSAFDSTQLFAGGARVGSVRVQDGSSSTVPVLASAPILFAVPKGEQASLSLAITYDGPLQAPIAAGETVARLEISVEGMASSSVPLVAAQDVPQAGFLDRIGNAFGRLLP</sequence>
<evidence type="ECO:0000313" key="17">
    <source>
        <dbReference type="EMBL" id="MXP32376.1"/>
    </source>
</evidence>
<dbReference type="PANTHER" id="PTHR21581">
    <property type="entry name" value="D-ALANYL-D-ALANINE CARBOXYPEPTIDASE"/>
    <property type="match status" value="1"/>
</dbReference>
<dbReference type="InterPro" id="IPR037167">
    <property type="entry name" value="Peptidase_S11_C_sf"/>
</dbReference>
<evidence type="ECO:0000256" key="7">
    <source>
        <dbReference type="ARBA" id="ARBA00022729"/>
    </source>
</evidence>
<keyword evidence="6" id="KW-0645">Protease</keyword>
<dbReference type="PANTHER" id="PTHR21581:SF6">
    <property type="entry name" value="TRAFFICKING PROTEIN PARTICLE COMPLEX SUBUNIT 12"/>
    <property type="match status" value="1"/>
</dbReference>
<feature type="active site" description="Acyl-ester intermediate" evidence="13">
    <location>
        <position position="24"/>
    </location>
</feature>
<evidence type="ECO:0000256" key="11">
    <source>
        <dbReference type="ARBA" id="ARBA00023316"/>
    </source>
</evidence>
<evidence type="ECO:0000256" key="5">
    <source>
        <dbReference type="ARBA" id="ARBA00022645"/>
    </source>
</evidence>
<feature type="domain" description="Peptidase S11 D-Ala-D-Ala carboxypeptidase A C-terminal" evidence="16">
    <location>
        <begin position="241"/>
        <end position="331"/>
    </location>
</feature>
<accession>A0A845AV50</accession>
<gene>
    <name evidence="17" type="ORF">GRI94_11160</name>
</gene>
<dbReference type="GO" id="GO:0008360">
    <property type="term" value="P:regulation of cell shape"/>
    <property type="evidence" value="ECO:0007669"/>
    <property type="project" value="UniProtKB-KW"/>
</dbReference>
<evidence type="ECO:0000256" key="6">
    <source>
        <dbReference type="ARBA" id="ARBA00022670"/>
    </source>
</evidence>
<dbReference type="SUPFAM" id="SSF56601">
    <property type="entry name" value="beta-lactamase/transpeptidase-like"/>
    <property type="match status" value="1"/>
</dbReference>
<evidence type="ECO:0000256" key="3">
    <source>
        <dbReference type="ARBA" id="ARBA00007164"/>
    </source>
</evidence>
<evidence type="ECO:0000313" key="18">
    <source>
        <dbReference type="Proteomes" id="UP000446786"/>
    </source>
</evidence>
<evidence type="ECO:0000256" key="12">
    <source>
        <dbReference type="ARBA" id="ARBA00034000"/>
    </source>
</evidence>
<dbReference type="GO" id="GO:0071555">
    <property type="term" value="P:cell wall organization"/>
    <property type="evidence" value="ECO:0007669"/>
    <property type="project" value="UniProtKB-KW"/>
</dbReference>
<dbReference type="InterPro" id="IPR018044">
    <property type="entry name" value="Peptidase_S11"/>
</dbReference>
<evidence type="ECO:0000256" key="13">
    <source>
        <dbReference type="PIRSR" id="PIRSR618044-1"/>
    </source>
</evidence>
<proteinExistence type="inferred from homology"/>
<evidence type="ECO:0000256" key="4">
    <source>
        <dbReference type="ARBA" id="ARBA00012448"/>
    </source>
</evidence>
<dbReference type="AlphaFoldDB" id="A0A845AV50"/>
<dbReference type="Pfam" id="PF00768">
    <property type="entry name" value="Peptidase_S11"/>
    <property type="match status" value="1"/>
</dbReference>